<dbReference type="FunFam" id="3.40.50.300:FF:001863">
    <property type="entry name" value="Heparan sulfate 2-o-sulfotransferase"/>
    <property type="match status" value="1"/>
</dbReference>
<dbReference type="GO" id="GO:0008146">
    <property type="term" value="F:sulfotransferase activity"/>
    <property type="evidence" value="ECO:0007669"/>
    <property type="project" value="InterPro"/>
</dbReference>
<keyword evidence="5" id="KW-0735">Signal-anchor</keyword>
<evidence type="ECO:0000256" key="5">
    <source>
        <dbReference type="ARBA" id="ARBA00022968"/>
    </source>
</evidence>
<accession>A0A1I8NF18</accession>
<organism evidence="10">
    <name type="scientific">Musca domestica</name>
    <name type="common">House fly</name>
    <dbReference type="NCBI Taxonomy" id="7370"/>
    <lineage>
        <taxon>Eukaryota</taxon>
        <taxon>Metazoa</taxon>
        <taxon>Ecdysozoa</taxon>
        <taxon>Arthropoda</taxon>
        <taxon>Hexapoda</taxon>
        <taxon>Insecta</taxon>
        <taxon>Pterygota</taxon>
        <taxon>Neoptera</taxon>
        <taxon>Endopterygota</taxon>
        <taxon>Diptera</taxon>
        <taxon>Brachycera</taxon>
        <taxon>Muscomorpha</taxon>
        <taxon>Muscoidea</taxon>
        <taxon>Muscidae</taxon>
        <taxon>Musca</taxon>
    </lineage>
</organism>
<comment type="subcellular location">
    <subcellularLocation>
        <location evidence="1">Golgi apparatus membrane</location>
        <topology evidence="1">Single-pass type II membrane protein</topology>
    </subcellularLocation>
</comment>
<evidence type="ECO:0000256" key="2">
    <source>
        <dbReference type="ARBA" id="ARBA00010569"/>
    </source>
</evidence>
<keyword evidence="8" id="KW-0472">Membrane</keyword>
<dbReference type="InterPro" id="IPR007734">
    <property type="entry name" value="Heparan_SO4_2-O-STrfase"/>
</dbReference>
<proteinExistence type="inferred from homology"/>
<keyword evidence="6" id="KW-1133">Transmembrane helix</keyword>
<protein>
    <submittedName>
        <fullName evidence="10">Uncharacterized protein</fullName>
    </submittedName>
</protein>
<evidence type="ECO:0000256" key="4">
    <source>
        <dbReference type="ARBA" id="ARBA00022692"/>
    </source>
</evidence>
<evidence type="ECO:0000256" key="6">
    <source>
        <dbReference type="ARBA" id="ARBA00022989"/>
    </source>
</evidence>
<evidence type="ECO:0000313" key="10">
    <source>
        <dbReference type="EnsemblMetazoa" id="MDOA014512-PB"/>
    </source>
</evidence>
<dbReference type="InterPro" id="IPR027417">
    <property type="entry name" value="P-loop_NTPase"/>
</dbReference>
<dbReference type="SUPFAM" id="SSF52540">
    <property type="entry name" value="P-loop containing nucleoside triphosphate hydrolases"/>
    <property type="match status" value="1"/>
</dbReference>
<evidence type="ECO:0000256" key="8">
    <source>
        <dbReference type="ARBA" id="ARBA00023136"/>
    </source>
</evidence>
<reference evidence="10" key="1">
    <citation type="submission" date="2020-05" db="UniProtKB">
        <authorList>
            <consortium name="EnsemblMetazoa"/>
        </authorList>
    </citation>
    <scope>IDENTIFICATION</scope>
    <source>
        <strain evidence="10">Aabys</strain>
    </source>
</reference>
<evidence type="ECO:0000256" key="7">
    <source>
        <dbReference type="ARBA" id="ARBA00023034"/>
    </source>
</evidence>
<sequence length="474" mass="55728">MELLSSITVSVDILMFQMAPNLYTLKPIDLNNTVIAEREALIFNRLEKVGSQSMMTLIKQLSLVNNFTPYVNKENATVRVLYSYDEEEAIAEEITDVDDAMSYVEHLNWIDFEKFNLPKPIYMNLLLFAERWCQKEPKAYFDTSFNDCVKAGKIPECRFEPDTQVHKDWRQFAMFFCGNQKECNSLNNTVHSGLECVFFNRLEKVGSQSLMTLLRQLSEVNDYTPYVNEEGVPNPVLLPEKLQRDIAEEIAEVGQPMSYVEHINWINFTKFDLPKPIYVNMVRHPIQKVMSAYYYIRHPTVFGYYLKHSGRKMENREWFDTSFNDCVKQAKIPDCIFEPHIDHNQDWRRFSLHLCGNHPDCLNFNSPVATQIAKQNIEREYAVVGSWEDTNITLTVLEHYIPRFFRGATEMYYSDKSGKFKKNATPHNTNLEPEVEAKLKIQFSYEIELYNFCKQRLYKQYIAIKKEELMAKFN</sequence>
<dbReference type="VEuPathDB" id="VectorBase:MDOA014512"/>
<dbReference type="Pfam" id="PF03567">
    <property type="entry name" value="Sulfotransfer_2"/>
    <property type="match status" value="1"/>
</dbReference>
<evidence type="ECO:0000256" key="1">
    <source>
        <dbReference type="ARBA" id="ARBA00004323"/>
    </source>
</evidence>
<dbReference type="VEuPathDB" id="VectorBase:MDOMA2_018437"/>
<keyword evidence="3" id="KW-0808">Transferase</keyword>
<dbReference type="InterPro" id="IPR005331">
    <property type="entry name" value="Sulfotransferase"/>
</dbReference>
<dbReference type="AlphaFoldDB" id="A0A1I8NF18"/>
<dbReference type="EnsemblMetazoa" id="MDOA014512-RB">
    <property type="protein sequence ID" value="MDOA014512-PB"/>
    <property type="gene ID" value="MDOA014512"/>
</dbReference>
<dbReference type="GO" id="GO:0000139">
    <property type="term" value="C:Golgi membrane"/>
    <property type="evidence" value="ECO:0007669"/>
    <property type="project" value="UniProtKB-SubCell"/>
</dbReference>
<keyword evidence="4" id="KW-0812">Transmembrane</keyword>
<dbReference type="Gene3D" id="3.40.50.300">
    <property type="entry name" value="P-loop containing nucleotide triphosphate hydrolases"/>
    <property type="match status" value="2"/>
</dbReference>
<comment type="similarity">
    <text evidence="2">Belongs to the sulfotransferase 3 family.</text>
</comment>
<keyword evidence="7" id="KW-0333">Golgi apparatus</keyword>
<keyword evidence="9" id="KW-0325">Glycoprotein</keyword>
<dbReference type="PANTHER" id="PTHR12129:SF20">
    <property type="entry name" value="HEPARAN SULFATE 2-O-SULFOTRANSFERASE PIPE"/>
    <property type="match status" value="1"/>
</dbReference>
<name>A0A1I8NF18_MUSDO</name>
<dbReference type="PANTHER" id="PTHR12129">
    <property type="entry name" value="HEPARAN SULFATE 2-O-SULFOTRANSFERASE"/>
    <property type="match status" value="1"/>
</dbReference>
<dbReference type="eggNOG" id="KOG3922">
    <property type="taxonomic scope" value="Eukaryota"/>
</dbReference>
<evidence type="ECO:0000256" key="3">
    <source>
        <dbReference type="ARBA" id="ARBA00022679"/>
    </source>
</evidence>
<evidence type="ECO:0000256" key="9">
    <source>
        <dbReference type="ARBA" id="ARBA00023180"/>
    </source>
</evidence>